<keyword evidence="2" id="KW-0805">Transcription regulation</keyword>
<dbReference type="SUPFAM" id="SSF46785">
    <property type="entry name" value="Winged helix' DNA-binding domain"/>
    <property type="match status" value="1"/>
</dbReference>
<dbReference type="InterPro" id="IPR036388">
    <property type="entry name" value="WH-like_DNA-bd_sf"/>
</dbReference>
<dbReference type="FunFam" id="3.40.190.290:FF:000001">
    <property type="entry name" value="Transcriptional regulator, LysR family"/>
    <property type="match status" value="1"/>
</dbReference>
<dbReference type="HOGENOM" id="CLU_039613_16_3_4"/>
<dbReference type="GO" id="GO:0043565">
    <property type="term" value="F:sequence-specific DNA binding"/>
    <property type="evidence" value="ECO:0007669"/>
    <property type="project" value="TreeGrafter"/>
</dbReference>
<dbReference type="SUPFAM" id="SSF53850">
    <property type="entry name" value="Periplasmic binding protein-like II"/>
    <property type="match status" value="1"/>
</dbReference>
<dbReference type="Proteomes" id="UP000005633">
    <property type="component" value="Chromosome"/>
</dbReference>
<dbReference type="FunFam" id="1.10.10.10:FF:000001">
    <property type="entry name" value="LysR family transcriptional regulator"/>
    <property type="match status" value="1"/>
</dbReference>
<dbReference type="eggNOG" id="COG0583">
    <property type="taxonomic scope" value="Bacteria"/>
</dbReference>
<protein>
    <submittedName>
        <fullName evidence="6">Transcriptional regulator</fullName>
    </submittedName>
</protein>
<dbReference type="Gene3D" id="1.10.10.10">
    <property type="entry name" value="Winged helix-like DNA-binding domain superfamily/Winged helix DNA-binding domain"/>
    <property type="match status" value="1"/>
</dbReference>
<feature type="domain" description="HTH lysR-type" evidence="5">
    <location>
        <begin position="1"/>
        <end position="59"/>
    </location>
</feature>
<dbReference type="AlphaFoldDB" id="G8QJ43"/>
<evidence type="ECO:0000256" key="3">
    <source>
        <dbReference type="ARBA" id="ARBA00023125"/>
    </source>
</evidence>
<keyword evidence="3" id="KW-0238">DNA-binding</keyword>
<evidence type="ECO:0000256" key="4">
    <source>
        <dbReference type="ARBA" id="ARBA00023163"/>
    </source>
</evidence>
<evidence type="ECO:0000313" key="7">
    <source>
        <dbReference type="Proteomes" id="UP000005633"/>
    </source>
</evidence>
<name>G8QJ43_AZOOP</name>
<dbReference type="STRING" id="640081.Dsui_2090"/>
<dbReference type="InterPro" id="IPR000847">
    <property type="entry name" value="LysR_HTH_N"/>
</dbReference>
<dbReference type="RefSeq" id="WP_014237157.1">
    <property type="nucleotide sequence ID" value="NC_016616.1"/>
</dbReference>
<evidence type="ECO:0000256" key="1">
    <source>
        <dbReference type="ARBA" id="ARBA00009437"/>
    </source>
</evidence>
<dbReference type="GO" id="GO:0006351">
    <property type="term" value="P:DNA-templated transcription"/>
    <property type="evidence" value="ECO:0007669"/>
    <property type="project" value="TreeGrafter"/>
</dbReference>
<accession>G8QJ43</accession>
<dbReference type="InterPro" id="IPR058163">
    <property type="entry name" value="LysR-type_TF_proteobact-type"/>
</dbReference>
<dbReference type="EMBL" id="CP003153">
    <property type="protein sequence ID" value="AEV26461.1"/>
    <property type="molecule type" value="Genomic_DNA"/>
</dbReference>
<gene>
    <name evidence="6" type="ordered locus">Dsui_2090</name>
</gene>
<dbReference type="OrthoDB" id="8538345at2"/>
<dbReference type="PANTHER" id="PTHR30537:SF72">
    <property type="entry name" value="LYSR FAMILY TRANSCRIPTIONAL REGULATOR"/>
    <property type="match status" value="1"/>
</dbReference>
<evidence type="ECO:0000259" key="5">
    <source>
        <dbReference type="PROSITE" id="PS50931"/>
    </source>
</evidence>
<reference evidence="6 7" key="1">
    <citation type="journal article" date="2012" name="J. Bacteriol.">
        <title>Complete genome sequence of the anaerobic perchlorate-reducing bacterium Azospira suillum strain PS.</title>
        <authorList>
            <person name="Byrne-Bailey K.G."/>
            <person name="Coates J.D."/>
        </authorList>
    </citation>
    <scope>NUCLEOTIDE SEQUENCE [LARGE SCALE GENOMIC DNA]</scope>
    <source>
        <strain evidence="7">ATCC BAA-33 / DSM 13638 / PS</strain>
    </source>
</reference>
<sequence>MDQLDAMQIFLRVAELASFTQAADSLGLPKASISAAVQRLESQLGARLLHRTTRRVQLTQDGLAYYERSRDLLADMEELQTMFRRDEAQLSGRLRVDMPAGTARHAVMPRLPEFLERHPGLEVEVSSTDRRVDLVREGFDCVLRVGALGDSSLVARPLGQLRQLNLASPAYLERHGTPHSLEDLAAHRLIHYVPILGGKSPGFEYVDGAGELRRIPMAGAVTVNNSDAYTAACLAGLGLIQVPLAGMQALLEAGLLLPVLPEFNAPPMPVHLLYANRRHLPRRVRVFMDWLVEVVADYAGGEAARRRGGEAAG</sequence>
<dbReference type="PROSITE" id="PS50931">
    <property type="entry name" value="HTH_LYSR"/>
    <property type="match status" value="1"/>
</dbReference>
<organism evidence="6 7">
    <name type="scientific">Azospira oryzae (strain ATCC BAA-33 / DSM 13638 / PS)</name>
    <name type="common">Dechlorosoma suillum</name>
    <dbReference type="NCBI Taxonomy" id="640081"/>
    <lineage>
        <taxon>Bacteria</taxon>
        <taxon>Pseudomonadati</taxon>
        <taxon>Pseudomonadota</taxon>
        <taxon>Betaproteobacteria</taxon>
        <taxon>Rhodocyclales</taxon>
        <taxon>Rhodocyclaceae</taxon>
        <taxon>Azospira</taxon>
    </lineage>
</organism>
<dbReference type="InterPro" id="IPR036390">
    <property type="entry name" value="WH_DNA-bd_sf"/>
</dbReference>
<proteinExistence type="inferred from homology"/>
<dbReference type="PRINTS" id="PR00039">
    <property type="entry name" value="HTHLYSR"/>
</dbReference>
<dbReference type="Pfam" id="PF03466">
    <property type="entry name" value="LysR_substrate"/>
    <property type="match status" value="1"/>
</dbReference>
<comment type="similarity">
    <text evidence="1">Belongs to the LysR transcriptional regulatory family.</text>
</comment>
<dbReference type="GO" id="GO:0003700">
    <property type="term" value="F:DNA-binding transcription factor activity"/>
    <property type="evidence" value="ECO:0007669"/>
    <property type="project" value="InterPro"/>
</dbReference>
<keyword evidence="4" id="KW-0804">Transcription</keyword>
<dbReference type="PANTHER" id="PTHR30537">
    <property type="entry name" value="HTH-TYPE TRANSCRIPTIONAL REGULATOR"/>
    <property type="match status" value="1"/>
</dbReference>
<dbReference type="KEGG" id="dsu:Dsui_2090"/>
<dbReference type="InterPro" id="IPR005119">
    <property type="entry name" value="LysR_subst-bd"/>
</dbReference>
<evidence type="ECO:0000313" key="6">
    <source>
        <dbReference type="EMBL" id="AEV26461.1"/>
    </source>
</evidence>
<evidence type="ECO:0000256" key="2">
    <source>
        <dbReference type="ARBA" id="ARBA00023015"/>
    </source>
</evidence>
<dbReference type="Pfam" id="PF00126">
    <property type="entry name" value="HTH_1"/>
    <property type="match status" value="1"/>
</dbReference>
<dbReference type="Gene3D" id="3.40.190.290">
    <property type="match status" value="1"/>
</dbReference>
<dbReference type="CDD" id="cd08472">
    <property type="entry name" value="PBP2_CrgA_like_3"/>
    <property type="match status" value="1"/>
</dbReference>